<accession>A0A0J8D4Z2</accession>
<gene>
    <name evidence="1" type="ORF">CLCY_1c01210</name>
</gene>
<evidence type="ECO:0000313" key="2">
    <source>
        <dbReference type="Proteomes" id="UP000036756"/>
    </source>
</evidence>
<organism evidence="1 2">
    <name type="scientific">Clostridium cylindrosporum DSM 605</name>
    <dbReference type="NCBI Taxonomy" id="1121307"/>
    <lineage>
        <taxon>Bacteria</taxon>
        <taxon>Bacillati</taxon>
        <taxon>Bacillota</taxon>
        <taxon>Clostridia</taxon>
        <taxon>Eubacteriales</taxon>
        <taxon>Clostridiaceae</taxon>
        <taxon>Clostridium</taxon>
    </lineage>
</organism>
<evidence type="ECO:0000313" key="1">
    <source>
        <dbReference type="EMBL" id="KMT20887.1"/>
    </source>
</evidence>
<dbReference type="STRING" id="1121307.CLCY_1c01210"/>
<comment type="caution">
    <text evidence="1">The sequence shown here is derived from an EMBL/GenBank/DDBJ whole genome shotgun (WGS) entry which is preliminary data.</text>
</comment>
<sequence length="350" mass="40485">MGIFSLLFRKNDSLTQDENLKIETVETVSSKIEVVYPSGMLYKSIDSYIPNVDIMEVAVPLAMDIFKEEYTVYSTEKLLSSMFYNLELNLSLRKEIYLLSTGNTINLENFRSIASTELSLVDNSFINRIINNEITSYTYAKLRQVISGTFKTAGKTDPYFSIMNDVFIEYIEEHKDIDNLVTKLSTEKSLNVEDLEFPSKVLFISEPNSTVPSLDIMYISQLKLKNLLAKIYNFNSVSSILSKIIYTLHTNIQNRLNSYEDNISYIDYLDEIKKSIEELDLKLIEMIKLGKIDETTYLTLQNVLVDTFLDAKTYDLYMEAISTMINLHVEKNSFFKEYIRSKVCDFFSDI</sequence>
<dbReference type="Proteomes" id="UP000036756">
    <property type="component" value="Unassembled WGS sequence"/>
</dbReference>
<protein>
    <submittedName>
        <fullName evidence="1">Uncharacterized protein</fullName>
    </submittedName>
</protein>
<keyword evidence="2" id="KW-1185">Reference proteome</keyword>
<name>A0A0J8D4Z2_CLOCY</name>
<proteinExistence type="predicted"/>
<dbReference type="AlphaFoldDB" id="A0A0J8D4Z2"/>
<dbReference type="PATRIC" id="fig|1121307.3.peg.482"/>
<dbReference type="RefSeq" id="WP_048571289.1">
    <property type="nucleotide sequence ID" value="NZ_LFVU01000028.1"/>
</dbReference>
<reference evidence="1 2" key="1">
    <citation type="submission" date="2015-06" db="EMBL/GenBank/DDBJ databases">
        <title>Draft genome sequence of the purine-degrading Clostridium cylindrosporum HC-1 (DSM 605).</title>
        <authorList>
            <person name="Poehlein A."/>
            <person name="Schiel-Bengelsdorf B."/>
            <person name="Bengelsdorf F."/>
            <person name="Daniel R."/>
            <person name="Duerre P."/>
        </authorList>
    </citation>
    <scope>NUCLEOTIDE SEQUENCE [LARGE SCALE GENOMIC DNA]</scope>
    <source>
        <strain evidence="1 2">DSM 605</strain>
    </source>
</reference>
<dbReference type="EMBL" id="LFVU01000028">
    <property type="protein sequence ID" value="KMT20887.1"/>
    <property type="molecule type" value="Genomic_DNA"/>
</dbReference>